<dbReference type="Gene3D" id="3.30.1310.10">
    <property type="entry name" value="Nucleoid-associated protein YbaB-like domain"/>
    <property type="match status" value="1"/>
</dbReference>
<reference evidence="2" key="1">
    <citation type="submission" date="2018-05" db="EMBL/GenBank/DDBJ databases">
        <authorList>
            <person name="Lanie J.A."/>
            <person name="Ng W.-L."/>
            <person name="Kazmierczak K.M."/>
            <person name="Andrzejewski T.M."/>
            <person name="Davidsen T.M."/>
            <person name="Wayne K.J."/>
            <person name="Tettelin H."/>
            <person name="Glass J.I."/>
            <person name="Rusch D."/>
            <person name="Podicherti R."/>
            <person name="Tsui H.-C.T."/>
            <person name="Winkler M.E."/>
        </authorList>
    </citation>
    <scope>NUCLEOTIDE SEQUENCE</scope>
</reference>
<dbReference type="InterPro" id="IPR004401">
    <property type="entry name" value="YbaB/EbfC"/>
</dbReference>
<dbReference type="SUPFAM" id="SSF82607">
    <property type="entry name" value="YbaB-like"/>
    <property type="match status" value="1"/>
</dbReference>
<name>A0A382QRL1_9ZZZZ</name>
<organism evidence="2">
    <name type="scientific">marine metagenome</name>
    <dbReference type="NCBI Taxonomy" id="408172"/>
    <lineage>
        <taxon>unclassified sequences</taxon>
        <taxon>metagenomes</taxon>
        <taxon>ecological metagenomes</taxon>
    </lineage>
</organism>
<proteinExistence type="inferred from homology"/>
<dbReference type="PIRSF" id="PIRSF004555">
    <property type="entry name" value="UCP004555"/>
    <property type="match status" value="1"/>
</dbReference>
<dbReference type="EMBL" id="UINC01116046">
    <property type="protein sequence ID" value="SVC87515.1"/>
    <property type="molecule type" value="Genomic_DNA"/>
</dbReference>
<evidence type="ECO:0000313" key="2">
    <source>
        <dbReference type="EMBL" id="SVC87515.1"/>
    </source>
</evidence>
<evidence type="ECO:0008006" key="3">
    <source>
        <dbReference type="Google" id="ProtNLM"/>
    </source>
</evidence>
<dbReference type="PANTHER" id="PTHR33449">
    <property type="entry name" value="NUCLEOID-ASSOCIATED PROTEIN YBAB"/>
    <property type="match status" value="1"/>
</dbReference>
<sequence length="106" mass="11737">MSIKDWGPLLKQAQEMQSKMADVQRDLAEKKVEVSTGGGMVKIVANGANEIISVHIDDELINMSDREVLEDLMTGAINEVHRKVKDLAQEEMTRFTGGIKIPGLFP</sequence>
<dbReference type="GO" id="GO:0003677">
    <property type="term" value="F:DNA binding"/>
    <property type="evidence" value="ECO:0007669"/>
    <property type="project" value="UniProtKB-KW"/>
</dbReference>
<dbReference type="Pfam" id="PF02575">
    <property type="entry name" value="YbaB_DNA_bd"/>
    <property type="match status" value="1"/>
</dbReference>
<evidence type="ECO:0000256" key="1">
    <source>
        <dbReference type="ARBA" id="ARBA00023125"/>
    </source>
</evidence>
<dbReference type="HAMAP" id="MF_00274">
    <property type="entry name" value="DNA_YbaB_EbfC"/>
    <property type="match status" value="1"/>
</dbReference>
<dbReference type="PANTHER" id="PTHR33449:SF1">
    <property type="entry name" value="NUCLEOID-ASSOCIATED PROTEIN YBAB"/>
    <property type="match status" value="1"/>
</dbReference>
<dbReference type="GO" id="GO:0005829">
    <property type="term" value="C:cytosol"/>
    <property type="evidence" value="ECO:0007669"/>
    <property type="project" value="TreeGrafter"/>
</dbReference>
<dbReference type="NCBIfam" id="TIGR00103">
    <property type="entry name" value="DNA_YbaB_EbfC"/>
    <property type="match status" value="1"/>
</dbReference>
<dbReference type="InterPro" id="IPR036894">
    <property type="entry name" value="YbaB-like_sf"/>
</dbReference>
<accession>A0A382QRL1</accession>
<keyword evidence="1" id="KW-0238">DNA-binding</keyword>
<protein>
    <recommendedName>
        <fullName evidence="3">Nucleoid-associated protein</fullName>
    </recommendedName>
</protein>
<gene>
    <name evidence="2" type="ORF">METZ01_LOCUS340369</name>
</gene>
<dbReference type="AlphaFoldDB" id="A0A382QRL1"/>